<name>A0A4Y1ZHK9_9BACL</name>
<comment type="caution">
    <text evidence="1">The sequence shown here is derived from an EMBL/GenBank/DDBJ whole genome shotgun (WGS) entry which is preliminary data.</text>
</comment>
<dbReference type="Proteomes" id="UP000319716">
    <property type="component" value="Unassembled WGS sequence"/>
</dbReference>
<dbReference type="AlphaFoldDB" id="A0A4Y1ZHK9"/>
<evidence type="ECO:0000313" key="1">
    <source>
        <dbReference type="EMBL" id="GAY78637.1"/>
    </source>
</evidence>
<protein>
    <submittedName>
        <fullName evidence="1">Uncharacterized protein</fullName>
    </submittedName>
</protein>
<gene>
    <name evidence="1" type="ORF">NBRC111894_4191</name>
</gene>
<evidence type="ECO:0000313" key="2">
    <source>
        <dbReference type="Proteomes" id="UP000319716"/>
    </source>
</evidence>
<reference evidence="1 2" key="1">
    <citation type="submission" date="2017-11" db="EMBL/GenBank/DDBJ databases">
        <title>Draft Genome Sequence of Sporolactobacillus inulinus NBRC 111894 Isolated from Koso, a Japanese Sugar-Vegetable Fermented Beverage.</title>
        <authorList>
            <person name="Chiou T.Y."/>
            <person name="Oshima K."/>
            <person name="Suda W."/>
            <person name="Hattori M."/>
            <person name="Takahashi T."/>
        </authorList>
    </citation>
    <scope>NUCLEOTIDE SEQUENCE [LARGE SCALE GENOMIC DNA]</scope>
    <source>
        <strain evidence="1 2">NBRC111894</strain>
    </source>
</reference>
<accession>A0A4Y1ZHK9</accession>
<dbReference type="EMBL" id="BEXB01000055">
    <property type="protein sequence ID" value="GAY78637.1"/>
    <property type="molecule type" value="Genomic_DNA"/>
</dbReference>
<proteinExistence type="predicted"/>
<sequence>MLYETILILVFKGQLNTNIQQQQLATTTCGLLTMSSAADFTFRL</sequence>
<organism evidence="1 2">
    <name type="scientific">Sporolactobacillus inulinus</name>
    <dbReference type="NCBI Taxonomy" id="2078"/>
    <lineage>
        <taxon>Bacteria</taxon>
        <taxon>Bacillati</taxon>
        <taxon>Bacillota</taxon>
        <taxon>Bacilli</taxon>
        <taxon>Bacillales</taxon>
        <taxon>Sporolactobacillaceae</taxon>
        <taxon>Sporolactobacillus</taxon>
    </lineage>
</organism>